<dbReference type="EC" id="2.7.11.22" evidence="2"/>
<accession>A0A061RLV4</accession>
<dbReference type="PROSITE" id="PS50011">
    <property type="entry name" value="PROTEIN_KINASE_DOM"/>
    <property type="match status" value="1"/>
</dbReference>
<keyword evidence="4" id="KW-0808">Transferase</keyword>
<dbReference type="InterPro" id="IPR000719">
    <property type="entry name" value="Prot_kinase_dom"/>
</dbReference>
<keyword evidence="3 11" id="KW-0723">Serine/threonine-protein kinase</keyword>
<dbReference type="Pfam" id="PF00069">
    <property type="entry name" value="Pkinase"/>
    <property type="match status" value="1"/>
</dbReference>
<dbReference type="FunFam" id="3.30.200.20:FF:000579">
    <property type="entry name" value="cyclin-dependent kinase 20"/>
    <property type="match status" value="1"/>
</dbReference>
<dbReference type="AlphaFoldDB" id="A0A061RLV4"/>
<feature type="non-terminal residue" evidence="13">
    <location>
        <position position="312"/>
    </location>
</feature>
<evidence type="ECO:0000256" key="4">
    <source>
        <dbReference type="ARBA" id="ARBA00022679"/>
    </source>
</evidence>
<dbReference type="Gene3D" id="3.30.200.20">
    <property type="entry name" value="Phosphorylase Kinase, domain 1"/>
    <property type="match status" value="1"/>
</dbReference>
<dbReference type="InterPro" id="IPR008271">
    <property type="entry name" value="Ser/Thr_kinase_AS"/>
</dbReference>
<dbReference type="PANTHER" id="PTHR24056:SF171">
    <property type="entry name" value="CYCLIN-DEPENDENT KINASE 20"/>
    <property type="match status" value="1"/>
</dbReference>
<protein>
    <recommendedName>
        <fullName evidence="2">cyclin-dependent kinase</fullName>
        <ecNumber evidence="2">2.7.11.22</ecNumber>
    </recommendedName>
</protein>
<keyword evidence="7 10" id="KW-0067">ATP-binding</keyword>
<dbReference type="PANTHER" id="PTHR24056">
    <property type="entry name" value="CELL DIVISION PROTEIN KINASE"/>
    <property type="match status" value="1"/>
</dbReference>
<dbReference type="GO" id="GO:0005524">
    <property type="term" value="F:ATP binding"/>
    <property type="evidence" value="ECO:0007669"/>
    <property type="project" value="UniProtKB-UniRule"/>
</dbReference>
<dbReference type="InterPro" id="IPR050108">
    <property type="entry name" value="CDK"/>
</dbReference>
<dbReference type="Gene3D" id="1.10.510.10">
    <property type="entry name" value="Transferase(Phosphotransferase) domain 1"/>
    <property type="match status" value="1"/>
</dbReference>
<dbReference type="GO" id="GO:0005634">
    <property type="term" value="C:nucleus"/>
    <property type="evidence" value="ECO:0007669"/>
    <property type="project" value="TreeGrafter"/>
</dbReference>
<feature type="domain" description="Protein kinase" evidence="12">
    <location>
        <begin position="13"/>
        <end position="296"/>
    </location>
</feature>
<evidence type="ECO:0000256" key="2">
    <source>
        <dbReference type="ARBA" id="ARBA00012425"/>
    </source>
</evidence>
<evidence type="ECO:0000256" key="9">
    <source>
        <dbReference type="ARBA" id="ARBA00048367"/>
    </source>
</evidence>
<comment type="catalytic activity">
    <reaction evidence="8">
        <text>L-threonyl-[protein] + ATP = O-phospho-L-threonyl-[protein] + ADP + H(+)</text>
        <dbReference type="Rhea" id="RHEA:46608"/>
        <dbReference type="Rhea" id="RHEA-COMP:11060"/>
        <dbReference type="Rhea" id="RHEA-COMP:11605"/>
        <dbReference type="ChEBI" id="CHEBI:15378"/>
        <dbReference type="ChEBI" id="CHEBI:30013"/>
        <dbReference type="ChEBI" id="CHEBI:30616"/>
        <dbReference type="ChEBI" id="CHEBI:61977"/>
        <dbReference type="ChEBI" id="CHEBI:456216"/>
        <dbReference type="EC" id="2.7.11.22"/>
    </reaction>
</comment>
<comment type="similarity">
    <text evidence="1">Belongs to the protein kinase superfamily. CMGC Ser/Thr protein kinase family. CDC2/CDKX subfamily.</text>
</comment>
<feature type="binding site" evidence="10">
    <location>
        <position position="42"/>
    </location>
    <ligand>
        <name>ATP</name>
        <dbReference type="ChEBI" id="CHEBI:30616"/>
    </ligand>
</feature>
<dbReference type="FunFam" id="1.10.510.10:FF:000624">
    <property type="entry name" value="Mitogen-activated protein kinase"/>
    <property type="match status" value="1"/>
</dbReference>
<dbReference type="SMART" id="SM00220">
    <property type="entry name" value="S_TKc"/>
    <property type="match status" value="1"/>
</dbReference>
<keyword evidence="5 10" id="KW-0547">Nucleotide-binding</keyword>
<gene>
    <name evidence="13" type="primary">CCRK</name>
    <name evidence="13" type="ORF">TSPGSL018_27442</name>
</gene>
<organism evidence="13">
    <name type="scientific">Tetraselmis sp. GSL018</name>
    <dbReference type="NCBI Taxonomy" id="582737"/>
    <lineage>
        <taxon>Eukaryota</taxon>
        <taxon>Viridiplantae</taxon>
        <taxon>Chlorophyta</taxon>
        <taxon>core chlorophytes</taxon>
        <taxon>Chlorodendrophyceae</taxon>
        <taxon>Chlorodendrales</taxon>
        <taxon>Chlorodendraceae</taxon>
        <taxon>Tetraselmis</taxon>
    </lineage>
</organism>
<dbReference type="InterPro" id="IPR011009">
    <property type="entry name" value="Kinase-like_dom_sf"/>
</dbReference>
<sequence>MEAATPERSSSRYRLLHKLGSGAFGEVCRAVDVENGQVVALKRVVVRNPEAGLPDNLLREMKALQCVVHPNVVKLLDVFPQGSAINMVLESCSADLADVLKRATAPLDEALVKCILQQILRGVSACHSAGILHRDLKPSNILITSVGEVKLADFGLARPNDGGERPQYSHAVATRWYRAPELLYGARSYGPKVDVWAVGAIFAEMLGLCPLFPGENDIDQLVKVQEILGTLDEGVWPEVAKLPDYGKISFPKTEPVPLSEVLPDASTTAISLLEELLRYNPSVRISAADALLDDYFLTPPLPARPSAVAELL</sequence>
<comment type="catalytic activity">
    <reaction evidence="9">
        <text>L-seryl-[protein] + ATP = O-phospho-L-seryl-[protein] + ADP + H(+)</text>
        <dbReference type="Rhea" id="RHEA:17989"/>
        <dbReference type="Rhea" id="RHEA-COMP:9863"/>
        <dbReference type="Rhea" id="RHEA-COMP:11604"/>
        <dbReference type="ChEBI" id="CHEBI:15378"/>
        <dbReference type="ChEBI" id="CHEBI:29999"/>
        <dbReference type="ChEBI" id="CHEBI:30616"/>
        <dbReference type="ChEBI" id="CHEBI:83421"/>
        <dbReference type="ChEBI" id="CHEBI:456216"/>
        <dbReference type="EC" id="2.7.11.22"/>
    </reaction>
</comment>
<keyword evidence="6 13" id="KW-0418">Kinase</keyword>
<name>A0A061RLV4_9CHLO</name>
<evidence type="ECO:0000256" key="3">
    <source>
        <dbReference type="ARBA" id="ARBA00022527"/>
    </source>
</evidence>
<reference evidence="13" key="1">
    <citation type="submission" date="2014-05" db="EMBL/GenBank/DDBJ databases">
        <title>The transcriptome of the halophilic microalga Tetraselmis sp. GSL018 isolated from the Great Salt Lake, Utah.</title>
        <authorList>
            <person name="Jinkerson R.E."/>
            <person name="D'Adamo S."/>
            <person name="Posewitz M.C."/>
        </authorList>
    </citation>
    <scope>NUCLEOTIDE SEQUENCE</scope>
    <source>
        <strain evidence="13">GSL018</strain>
    </source>
</reference>
<dbReference type="GO" id="GO:0004693">
    <property type="term" value="F:cyclin-dependent protein serine/threonine kinase activity"/>
    <property type="evidence" value="ECO:0007669"/>
    <property type="project" value="UniProtKB-EC"/>
</dbReference>
<dbReference type="SUPFAM" id="SSF56112">
    <property type="entry name" value="Protein kinase-like (PK-like)"/>
    <property type="match status" value="1"/>
</dbReference>
<evidence type="ECO:0000256" key="7">
    <source>
        <dbReference type="ARBA" id="ARBA00022840"/>
    </source>
</evidence>
<proteinExistence type="inferred from homology"/>
<evidence type="ECO:0000256" key="6">
    <source>
        <dbReference type="ARBA" id="ARBA00022777"/>
    </source>
</evidence>
<evidence type="ECO:0000256" key="8">
    <source>
        <dbReference type="ARBA" id="ARBA00047811"/>
    </source>
</evidence>
<evidence type="ECO:0000313" key="13">
    <source>
        <dbReference type="EMBL" id="JAC73917.1"/>
    </source>
</evidence>
<evidence type="ECO:0000256" key="10">
    <source>
        <dbReference type="PROSITE-ProRule" id="PRU10141"/>
    </source>
</evidence>
<evidence type="ECO:0000256" key="5">
    <source>
        <dbReference type="ARBA" id="ARBA00022741"/>
    </source>
</evidence>
<evidence type="ECO:0000256" key="1">
    <source>
        <dbReference type="ARBA" id="ARBA00006485"/>
    </source>
</evidence>
<dbReference type="EMBL" id="GBEZ01011918">
    <property type="protein sequence ID" value="JAC73917.1"/>
    <property type="molecule type" value="Transcribed_RNA"/>
</dbReference>
<dbReference type="PROSITE" id="PS00107">
    <property type="entry name" value="PROTEIN_KINASE_ATP"/>
    <property type="match status" value="1"/>
</dbReference>
<dbReference type="PROSITE" id="PS00108">
    <property type="entry name" value="PROTEIN_KINASE_ST"/>
    <property type="match status" value="1"/>
</dbReference>
<evidence type="ECO:0000256" key="11">
    <source>
        <dbReference type="RuleBase" id="RU000304"/>
    </source>
</evidence>
<dbReference type="InterPro" id="IPR017441">
    <property type="entry name" value="Protein_kinase_ATP_BS"/>
</dbReference>
<evidence type="ECO:0000259" key="12">
    <source>
        <dbReference type="PROSITE" id="PS50011"/>
    </source>
</evidence>